<comment type="caution">
    <text evidence="1">The sequence shown here is derived from an EMBL/GenBank/DDBJ whole genome shotgun (WGS) entry which is preliminary data.</text>
</comment>
<organism evidence="1">
    <name type="scientific">mine drainage metagenome</name>
    <dbReference type="NCBI Taxonomy" id="410659"/>
    <lineage>
        <taxon>unclassified sequences</taxon>
        <taxon>metagenomes</taxon>
        <taxon>ecological metagenomes</taxon>
    </lineage>
</organism>
<dbReference type="EMBL" id="AUZX01015679">
    <property type="protein sequence ID" value="EQD28344.1"/>
    <property type="molecule type" value="Genomic_DNA"/>
</dbReference>
<proteinExistence type="predicted"/>
<reference evidence="1" key="2">
    <citation type="journal article" date="2014" name="ISME J.">
        <title>Microbial stratification in low pH oxic and suboxic macroscopic growths along an acid mine drainage.</title>
        <authorList>
            <person name="Mendez-Garcia C."/>
            <person name="Mesa V."/>
            <person name="Sprenger R.R."/>
            <person name="Richter M."/>
            <person name="Diez M.S."/>
            <person name="Solano J."/>
            <person name="Bargiela R."/>
            <person name="Golyshina O.V."/>
            <person name="Manteca A."/>
            <person name="Ramos J.L."/>
            <person name="Gallego J.R."/>
            <person name="Llorente I."/>
            <person name="Martins Dos Santos V.A."/>
            <person name="Jensen O.N."/>
            <person name="Pelaez A.I."/>
            <person name="Sanchez J."/>
            <person name="Ferrer M."/>
        </authorList>
    </citation>
    <scope>NUCLEOTIDE SEQUENCE</scope>
</reference>
<dbReference type="InterPro" id="IPR036849">
    <property type="entry name" value="Enolase-like_C_sf"/>
</dbReference>
<dbReference type="Gene3D" id="3.20.20.120">
    <property type="entry name" value="Enolase-like C-terminal domain"/>
    <property type="match status" value="1"/>
</dbReference>
<sequence length="36" mass="4004">LIGEPVPINGRLKLPDTPGFGVELNRALPLHRPYPR</sequence>
<dbReference type="AlphaFoldDB" id="T0ZHW6"/>
<accession>T0ZHW6</accession>
<reference evidence="1" key="1">
    <citation type="submission" date="2013-08" db="EMBL/GenBank/DDBJ databases">
        <authorList>
            <person name="Mendez C."/>
            <person name="Richter M."/>
            <person name="Ferrer M."/>
            <person name="Sanchez J."/>
        </authorList>
    </citation>
    <scope>NUCLEOTIDE SEQUENCE</scope>
</reference>
<gene>
    <name evidence="1" type="ORF">B1A_21212</name>
</gene>
<feature type="non-terminal residue" evidence="1">
    <location>
        <position position="1"/>
    </location>
</feature>
<dbReference type="SUPFAM" id="SSF51604">
    <property type="entry name" value="Enolase C-terminal domain-like"/>
    <property type="match status" value="1"/>
</dbReference>
<evidence type="ECO:0000313" key="1">
    <source>
        <dbReference type="EMBL" id="EQD28344.1"/>
    </source>
</evidence>
<name>T0ZHW6_9ZZZZ</name>
<protein>
    <submittedName>
        <fullName evidence="1">Uncharacterized protein</fullName>
    </submittedName>
</protein>